<evidence type="ECO:0000313" key="3">
    <source>
        <dbReference type="Proteomes" id="UP000712281"/>
    </source>
</evidence>
<keyword evidence="1" id="KW-1133">Transmembrane helix</keyword>
<protein>
    <submittedName>
        <fullName evidence="2">Uncharacterized protein</fullName>
    </submittedName>
</protein>
<gene>
    <name evidence="2" type="ORF">F2Q68_00009045</name>
</gene>
<comment type="caution">
    <text evidence="2">The sequence shown here is derived from an EMBL/GenBank/DDBJ whole genome shotgun (WGS) entry which is preliminary data.</text>
</comment>
<reference evidence="2" key="1">
    <citation type="submission" date="2019-12" db="EMBL/GenBank/DDBJ databases">
        <title>Genome sequencing and annotation of Brassica cretica.</title>
        <authorList>
            <person name="Studholme D.J."/>
            <person name="Sarris P.F."/>
        </authorList>
    </citation>
    <scope>NUCLEOTIDE SEQUENCE</scope>
    <source>
        <strain evidence="2">PFS-001/15</strain>
        <tissue evidence="2">Leaf</tissue>
    </source>
</reference>
<organism evidence="2 3">
    <name type="scientific">Brassica cretica</name>
    <name type="common">Mustard</name>
    <dbReference type="NCBI Taxonomy" id="69181"/>
    <lineage>
        <taxon>Eukaryota</taxon>
        <taxon>Viridiplantae</taxon>
        <taxon>Streptophyta</taxon>
        <taxon>Embryophyta</taxon>
        <taxon>Tracheophyta</taxon>
        <taxon>Spermatophyta</taxon>
        <taxon>Magnoliopsida</taxon>
        <taxon>eudicotyledons</taxon>
        <taxon>Gunneridae</taxon>
        <taxon>Pentapetalae</taxon>
        <taxon>rosids</taxon>
        <taxon>malvids</taxon>
        <taxon>Brassicales</taxon>
        <taxon>Brassicaceae</taxon>
        <taxon>Brassiceae</taxon>
        <taxon>Brassica</taxon>
    </lineage>
</organism>
<accession>A0A8S9KUC0</accession>
<evidence type="ECO:0000313" key="2">
    <source>
        <dbReference type="EMBL" id="KAF2597281.1"/>
    </source>
</evidence>
<keyword evidence="1" id="KW-0472">Membrane</keyword>
<dbReference type="Proteomes" id="UP000712281">
    <property type="component" value="Unassembled WGS sequence"/>
</dbReference>
<keyword evidence="1" id="KW-0812">Transmembrane</keyword>
<dbReference type="EMBL" id="QGKW02000717">
    <property type="protein sequence ID" value="KAF2597281.1"/>
    <property type="molecule type" value="Genomic_DNA"/>
</dbReference>
<dbReference type="AlphaFoldDB" id="A0A8S9KUC0"/>
<name>A0A8S9KUC0_BRACR</name>
<proteinExistence type="predicted"/>
<sequence length="210" mass="22766">MGQDYSYSQPSSSSDEYDITSLLQAEAEMYADEAQNSYNIAYPVQYPPQPEADDGIPTICYCGGEPVVATSYTRKDPGRRQLKDQGNESEQKLVLLEKTVYELSKKKSGVKLMVSLLVLIGLVFLFLPGRASKASNESVLPHKCLEEEVGEPENRPVGVKVAKAVSKKKKSGSAVGHVNQVTGAFGVVKVFCCLAHVNQVTASAVSLYVL</sequence>
<evidence type="ECO:0000256" key="1">
    <source>
        <dbReference type="SAM" id="Phobius"/>
    </source>
</evidence>
<feature type="transmembrane region" description="Helical" evidence="1">
    <location>
        <begin position="108"/>
        <end position="127"/>
    </location>
</feature>